<evidence type="ECO:0008006" key="11">
    <source>
        <dbReference type="Google" id="ProtNLM"/>
    </source>
</evidence>
<evidence type="ECO:0000259" key="7">
    <source>
        <dbReference type="PROSITE" id="PS50878"/>
    </source>
</evidence>
<proteinExistence type="predicted"/>
<dbReference type="Gene3D" id="3.30.420.10">
    <property type="entry name" value="Ribonuclease H-like superfamily/Ribonuclease H"/>
    <property type="match status" value="1"/>
</dbReference>
<dbReference type="GO" id="GO:0003676">
    <property type="term" value="F:nucleic acid binding"/>
    <property type="evidence" value="ECO:0007669"/>
    <property type="project" value="InterPro"/>
</dbReference>
<dbReference type="Pfam" id="PF17921">
    <property type="entry name" value="Integrase_H2C2"/>
    <property type="match status" value="1"/>
</dbReference>
<feature type="region of interest" description="Disordered" evidence="6">
    <location>
        <begin position="182"/>
        <end position="270"/>
    </location>
</feature>
<dbReference type="PROSITE" id="PS50878">
    <property type="entry name" value="RT_POL"/>
    <property type="match status" value="1"/>
</dbReference>
<dbReference type="GO" id="GO:0004519">
    <property type="term" value="F:endonuclease activity"/>
    <property type="evidence" value="ECO:0007669"/>
    <property type="project" value="UniProtKB-KW"/>
</dbReference>
<keyword evidence="4" id="KW-0255">Endonuclease</keyword>
<dbReference type="EMBL" id="BDSP01000063">
    <property type="protein sequence ID" value="GAX13383.1"/>
    <property type="molecule type" value="Genomic_DNA"/>
</dbReference>
<dbReference type="CDD" id="cd09274">
    <property type="entry name" value="RNase_HI_RT_Ty3"/>
    <property type="match status" value="1"/>
</dbReference>
<evidence type="ECO:0000256" key="2">
    <source>
        <dbReference type="ARBA" id="ARBA00022695"/>
    </source>
</evidence>
<keyword evidence="2" id="KW-0548">Nucleotidyltransferase</keyword>
<evidence type="ECO:0000259" key="8">
    <source>
        <dbReference type="PROSITE" id="PS50994"/>
    </source>
</evidence>
<dbReference type="InterPro" id="IPR036397">
    <property type="entry name" value="RNaseH_sf"/>
</dbReference>
<dbReference type="PANTHER" id="PTHR37984:SF5">
    <property type="entry name" value="PROTEIN NYNRIN-LIKE"/>
    <property type="match status" value="1"/>
</dbReference>
<evidence type="ECO:0000313" key="9">
    <source>
        <dbReference type="EMBL" id="GAX13383.1"/>
    </source>
</evidence>
<dbReference type="Pfam" id="PF17919">
    <property type="entry name" value="RT_RNaseH_2"/>
    <property type="match status" value="1"/>
</dbReference>
<comment type="caution">
    <text evidence="9">The sequence shown here is derived from an EMBL/GenBank/DDBJ whole genome shotgun (WGS) entry which is preliminary data.</text>
</comment>
<sequence>MIKKNKYEIVVPLLNDFGIRKIMQHVTIVIPEIVQVVTVETDLEASLPIAFKRTLSPFHQENWNTTVTNFIPTGKKDVVAEFENLVMAWLADHYANEKTQHDLVNQIHKKKKPRGMPTEVFYGLMNTYNQYIEWLPGPNCLFPEAFIKQYFFDAMPNDWQAAFITAGRNLYASDVDILTVRHNNNNNDNNNNKRKNTNKYNDNKKAKRTVQAKDDCPIHPGAGHPWSKCFSNANNPDRPSANKKPAAKNKNGKGKDANTNEKHKDVNNESNVISKMASTDNDNSSAFSATSPAYSPCSPAYEFDLNESGTLTDCYVTSTILNHSHHLDSIPFVNQTKTSKNLESHEPALVAACDKIFSEGEGSDLKLVGSIYDTNSSRMRSISLIYTTLSSSKDKRLFRVLFDSGSDSTMFNRKALPKGTETIKIKGEQFVGLHGPQVHNEQVLLSNICLPEFSLSQKAPGPYRATIFDNPHSGYDIIIGQDLLQALAIKIDFEKQTVSFNENTIDFKPADYFIRNKFCKEMLESHDAMLVDDEDAIREAGYKSKAILPSDYQAVDTQTVADEQEHLSRPQRRLLGRILDKFKKLFSGKLGKYPKKKVRLEVQPGAKPYRCRPYPVPRSQEAVFKNELERLTKETVLTRTGASEWLAPSFIIPKKDGSVRWISDFRQLNKVLRRKVYNLPRIQDILKRRKGYKYLTKLDVSMQFYTFELDDDSKKLCVICTPFGNYQYNRLPMGVSPAPDIAQETMEELLLPFSEAEVYIDDIAIFSDDLESHLQSVEKILAVLQDNNFTINPNKCEWCVQETDWLGYWLTPTGLKPWKKKVDAMLRIQAPRTVKQLRSFLGAVNFYRDMYPKRAHILAPLTQMTGMKGKLKWDPKCQQAFDKMKALLAQEAFLQYPDHNKPFHVYADASDYQMGAAIFQDGKPVAFYSRKLNPAQRNYTVGEKEILSIVETLKEFRTMLYGVQQLHVYTDHKNNTFETVNSQRVLRWRLFLDEFGIQLKYIKGQNNNLADALSRLPIQSLPDEDIKNTLFEQPHQTHEEDSAQTPRPPPQLAFFSMADDTHLRSTFVSLPALKGIPFELDYRVILEKQKGDVLISQLQTKTPRNFTLIELAPDTHIICYQKDGKTNPKIFLPTSMLNNTIHWYHLALGHIGQKRLIETMSIHLFHPELRDRVTHFVSICADCQKCKNILRGHGHLAPREAHSHPWRDIAVDLIGPWHMKVGHTEASFSALTVIDTVTNLVELIRIENKTAAHVARQLEIVWLNRYPRPLFCIFDQGGEFVGYDFDQLLEEHGITGRPITSKNPRSNGICERMHQTVGNILRTMQSTRLPTDIQSAERMVDYALSTCLFATRAAIHGSLKASPGSLAFGRDMILDIPLLADWKYIQEHRQQLVDKRSIAENRQRFAYDYQPGDKILKISFRPNKLEPRATGPFPITRVHTNGTVTIQLNEAVIERISIRRIKPFRDETPFPS</sequence>
<dbReference type="InterPro" id="IPR041577">
    <property type="entry name" value="RT_RNaseH_2"/>
</dbReference>
<dbReference type="InterPro" id="IPR021109">
    <property type="entry name" value="Peptidase_aspartic_dom_sf"/>
</dbReference>
<feature type="domain" description="Reverse transcriptase" evidence="7">
    <location>
        <begin position="633"/>
        <end position="810"/>
    </location>
</feature>
<evidence type="ECO:0000256" key="3">
    <source>
        <dbReference type="ARBA" id="ARBA00022722"/>
    </source>
</evidence>
<evidence type="ECO:0000256" key="4">
    <source>
        <dbReference type="ARBA" id="ARBA00022759"/>
    </source>
</evidence>
<dbReference type="InterPro" id="IPR012337">
    <property type="entry name" value="RNaseH-like_sf"/>
</dbReference>
<organism evidence="9 10">
    <name type="scientific">Fistulifera solaris</name>
    <name type="common">Oleaginous diatom</name>
    <dbReference type="NCBI Taxonomy" id="1519565"/>
    <lineage>
        <taxon>Eukaryota</taxon>
        <taxon>Sar</taxon>
        <taxon>Stramenopiles</taxon>
        <taxon>Ochrophyta</taxon>
        <taxon>Bacillariophyta</taxon>
        <taxon>Bacillariophyceae</taxon>
        <taxon>Bacillariophycidae</taxon>
        <taxon>Naviculales</taxon>
        <taxon>Naviculaceae</taxon>
        <taxon>Fistulifera</taxon>
    </lineage>
</organism>
<dbReference type="Gene3D" id="3.10.10.10">
    <property type="entry name" value="HIV Type 1 Reverse Transcriptase, subunit A, domain 1"/>
    <property type="match status" value="1"/>
</dbReference>
<dbReference type="PANTHER" id="PTHR37984">
    <property type="entry name" value="PROTEIN CBG26694"/>
    <property type="match status" value="1"/>
</dbReference>
<feature type="domain" description="Integrase catalytic" evidence="8">
    <location>
        <begin position="1201"/>
        <end position="1371"/>
    </location>
</feature>
<dbReference type="PROSITE" id="PS50994">
    <property type="entry name" value="INTEGRASE"/>
    <property type="match status" value="1"/>
</dbReference>
<dbReference type="SUPFAM" id="SSF53098">
    <property type="entry name" value="Ribonuclease H-like"/>
    <property type="match status" value="1"/>
</dbReference>
<accession>A0A1Z5JHA7</accession>
<feature type="compositionally biased region" description="Basic and acidic residues" evidence="6">
    <location>
        <begin position="253"/>
        <end position="267"/>
    </location>
</feature>
<dbReference type="SUPFAM" id="SSF56672">
    <property type="entry name" value="DNA/RNA polymerases"/>
    <property type="match status" value="1"/>
</dbReference>
<dbReference type="GO" id="GO:0015074">
    <property type="term" value="P:DNA integration"/>
    <property type="evidence" value="ECO:0007669"/>
    <property type="project" value="InterPro"/>
</dbReference>
<dbReference type="Gene3D" id="1.10.340.70">
    <property type="match status" value="1"/>
</dbReference>
<dbReference type="Gene3D" id="3.30.70.270">
    <property type="match status" value="2"/>
</dbReference>
<evidence type="ECO:0000256" key="5">
    <source>
        <dbReference type="ARBA" id="ARBA00023268"/>
    </source>
</evidence>
<dbReference type="InterPro" id="IPR041588">
    <property type="entry name" value="Integrase_H2C2"/>
</dbReference>
<evidence type="ECO:0000256" key="1">
    <source>
        <dbReference type="ARBA" id="ARBA00022679"/>
    </source>
</evidence>
<dbReference type="InterPro" id="IPR000477">
    <property type="entry name" value="RT_dom"/>
</dbReference>
<dbReference type="Proteomes" id="UP000198406">
    <property type="component" value="Unassembled WGS sequence"/>
</dbReference>
<dbReference type="InterPro" id="IPR050951">
    <property type="entry name" value="Retrovirus_Pol_polyprotein"/>
</dbReference>
<reference evidence="9 10" key="1">
    <citation type="journal article" date="2015" name="Plant Cell">
        <title>Oil accumulation by the oleaginous diatom Fistulifera solaris as revealed by the genome and transcriptome.</title>
        <authorList>
            <person name="Tanaka T."/>
            <person name="Maeda Y."/>
            <person name="Veluchamy A."/>
            <person name="Tanaka M."/>
            <person name="Abida H."/>
            <person name="Marechal E."/>
            <person name="Bowler C."/>
            <person name="Muto M."/>
            <person name="Sunaga Y."/>
            <person name="Tanaka M."/>
            <person name="Yoshino T."/>
            <person name="Taniguchi T."/>
            <person name="Fukuda Y."/>
            <person name="Nemoto M."/>
            <person name="Matsumoto M."/>
            <person name="Wong P.S."/>
            <person name="Aburatani S."/>
            <person name="Fujibuchi W."/>
        </authorList>
    </citation>
    <scope>NUCLEOTIDE SEQUENCE [LARGE SCALE GENOMIC DNA]</scope>
    <source>
        <strain evidence="9 10">JPCC DA0580</strain>
    </source>
</reference>
<dbReference type="InterPro" id="IPR043502">
    <property type="entry name" value="DNA/RNA_pol_sf"/>
</dbReference>
<name>A0A1Z5JHA7_FISSO</name>
<dbReference type="Pfam" id="PF00078">
    <property type="entry name" value="RVT_1"/>
    <property type="match status" value="1"/>
</dbReference>
<dbReference type="InParanoid" id="A0A1Z5JHA7"/>
<dbReference type="CDD" id="cd01647">
    <property type="entry name" value="RT_LTR"/>
    <property type="match status" value="1"/>
</dbReference>
<gene>
    <name evidence="9" type="ORF">FisN_UnNu040</name>
</gene>
<keyword evidence="10" id="KW-1185">Reference proteome</keyword>
<dbReference type="Gene3D" id="2.40.70.10">
    <property type="entry name" value="Acid Proteases"/>
    <property type="match status" value="1"/>
</dbReference>
<dbReference type="GO" id="GO:0016779">
    <property type="term" value="F:nucleotidyltransferase activity"/>
    <property type="evidence" value="ECO:0007669"/>
    <property type="project" value="UniProtKB-KW"/>
</dbReference>
<evidence type="ECO:0000313" key="10">
    <source>
        <dbReference type="Proteomes" id="UP000198406"/>
    </source>
</evidence>
<keyword evidence="1" id="KW-0808">Transferase</keyword>
<dbReference type="InterPro" id="IPR001584">
    <property type="entry name" value="Integrase_cat-core"/>
</dbReference>
<evidence type="ECO:0000256" key="6">
    <source>
        <dbReference type="SAM" id="MobiDB-lite"/>
    </source>
</evidence>
<dbReference type="OrthoDB" id="44265at2759"/>
<keyword evidence="5" id="KW-0511">Multifunctional enzyme</keyword>
<keyword evidence="4" id="KW-0378">Hydrolase</keyword>
<keyword evidence="3" id="KW-0540">Nuclease</keyword>
<dbReference type="FunFam" id="3.30.70.270:FF:000020">
    <property type="entry name" value="Transposon Tf2-6 polyprotein-like Protein"/>
    <property type="match status" value="1"/>
</dbReference>
<protein>
    <recommendedName>
        <fullName evidence="11">Reverse transcriptase</fullName>
    </recommendedName>
</protein>
<dbReference type="InterPro" id="IPR043128">
    <property type="entry name" value="Rev_trsase/Diguanyl_cyclase"/>
</dbReference>